<dbReference type="Proteomes" id="UP000243553">
    <property type="component" value="Segment"/>
</dbReference>
<gene>
    <name evidence="9" type="primary">UL42</name>
</gene>
<keyword evidence="6" id="KW-0238">DNA-binding</keyword>
<evidence type="ECO:0000256" key="6">
    <source>
        <dbReference type="ARBA" id="ARBA00023125"/>
    </source>
</evidence>
<dbReference type="GO" id="GO:0042025">
    <property type="term" value="C:host cell nucleus"/>
    <property type="evidence" value="ECO:0007669"/>
    <property type="project" value="UniProtKB-SubCell"/>
</dbReference>
<keyword evidence="4" id="KW-1048">Host nucleus</keyword>
<dbReference type="GO" id="GO:0003677">
    <property type="term" value="F:DNA binding"/>
    <property type="evidence" value="ECO:0007669"/>
    <property type="project" value="UniProtKB-KW"/>
</dbReference>
<evidence type="ECO:0000256" key="1">
    <source>
        <dbReference type="ARBA" id="ARBA00004147"/>
    </source>
</evidence>
<dbReference type="KEGG" id="vg:32707849"/>
<dbReference type="EMBL" id="KY385637">
    <property type="protein sequence ID" value="AQS79173.1"/>
    <property type="molecule type" value="Genomic_DNA"/>
</dbReference>
<organismHost>
    <name type="scientific">Ateles</name>
    <dbReference type="NCBI Taxonomy" id="9506"/>
</organismHost>
<dbReference type="InterPro" id="IPR003202">
    <property type="entry name" value="Herpes_UL42"/>
</dbReference>
<dbReference type="GO" id="GO:0006260">
    <property type="term" value="P:DNA replication"/>
    <property type="evidence" value="ECO:0007669"/>
    <property type="project" value="UniProtKB-KW"/>
</dbReference>
<evidence type="ECO:0000256" key="2">
    <source>
        <dbReference type="ARBA" id="ARBA00008362"/>
    </source>
</evidence>
<accession>A0A1S6JLM1</accession>
<feature type="region of interest" description="Disordered" evidence="8">
    <location>
        <begin position="322"/>
        <end position="355"/>
    </location>
</feature>
<sequence length="369" mass="38665">MDDADGRNAAPEAASPPPAQECRIVLRGAALNEMLQTFAPLRTTLLDSLLIFSERGLMVHGTVFGTPLYMPVGAERFGRYRWAGPPAAFLSLVDQKRSLLNVLRGNQHADLRCVEFAVSGTSPFRTLTQRIWTAGAEGADAEAASETLMKRELASFAVMVPRDAPDVQLRLSKAQLASVANVISGDGGSPDRITTFELGANGKFSVYNAGGCVTFVARESRGSGSPARGGDQANVLAAALKKSGHTAAGAKTVYGDNVHRTFTAALRSGDNVRAVLRRLQVRGAALKFGLLAEIPTLCITAEGPCAVSAFFFLEPRSLAEGGEGGAWDGDGRGRPAAPAEGPSPPPSKRARAAAADADAATAFFYGPHL</sequence>
<proteinExistence type="inferred from homology"/>
<comment type="subcellular location">
    <subcellularLocation>
        <location evidence="1">Host nucleus</location>
    </subcellularLocation>
</comment>
<evidence type="ECO:0000256" key="8">
    <source>
        <dbReference type="SAM" id="MobiDB-lite"/>
    </source>
</evidence>
<keyword evidence="5" id="KW-0235">DNA replication</keyword>
<dbReference type="InterPro" id="IPR046938">
    <property type="entry name" value="DNA_clamp_sf"/>
</dbReference>
<dbReference type="GeneID" id="32707849"/>
<dbReference type="SUPFAM" id="SSF55979">
    <property type="entry name" value="DNA clamp"/>
    <property type="match status" value="2"/>
</dbReference>
<evidence type="ECO:0000256" key="3">
    <source>
        <dbReference type="ARBA" id="ARBA00015068"/>
    </source>
</evidence>
<reference evidence="9 10" key="1">
    <citation type="journal article" date="2017" name="Arch. Virol.">
        <title>Sequence of the ateline alphaherpesvirus 1 (HVA1) genome.</title>
        <authorList>
            <person name="Eberle R."/>
            <person name="Black D.H."/>
        </authorList>
    </citation>
    <scope>NUCLEOTIDE SEQUENCE [LARGE SCALE GENOMIC DNA]</scope>
    <source>
        <strain evidence="9">Lennette</strain>
    </source>
</reference>
<evidence type="ECO:0000313" key="10">
    <source>
        <dbReference type="Proteomes" id="UP000243553"/>
    </source>
</evidence>
<keyword evidence="10" id="KW-1185">Reference proteome</keyword>
<organism evidence="9 10">
    <name type="scientific">Herpesvirus ateles type 1 (strain Lennette)</name>
    <dbReference type="NCBI Taxonomy" id="35243"/>
    <lineage>
        <taxon>Viruses</taxon>
        <taxon>Duplodnaviria</taxon>
        <taxon>Heunggongvirae</taxon>
        <taxon>Peploviricota</taxon>
        <taxon>Herviviricetes</taxon>
        <taxon>Herpesvirales</taxon>
        <taxon>Orthoherpesviridae</taxon>
        <taxon>Alphaherpesvirinae</taxon>
        <taxon>Simplexvirus</taxon>
        <taxon>Simplexvirus atelinealpha1</taxon>
    </lineage>
</organism>
<dbReference type="OrthoDB" id="11475at10239"/>
<dbReference type="Gene3D" id="3.70.10.10">
    <property type="match status" value="1"/>
</dbReference>
<protein>
    <recommendedName>
        <fullName evidence="3">DNA polymerase processivity factor</fullName>
    </recommendedName>
    <alternativeName>
        <fullName evidence="7">Polymerase accessory protein</fullName>
    </alternativeName>
</protein>
<evidence type="ECO:0000256" key="5">
    <source>
        <dbReference type="ARBA" id="ARBA00022705"/>
    </source>
</evidence>
<dbReference type="RefSeq" id="YP_009361895.1">
    <property type="nucleotide sequence ID" value="NC_034446.1"/>
</dbReference>
<evidence type="ECO:0000256" key="7">
    <source>
        <dbReference type="ARBA" id="ARBA00032287"/>
    </source>
</evidence>
<evidence type="ECO:0000256" key="4">
    <source>
        <dbReference type="ARBA" id="ARBA00022562"/>
    </source>
</evidence>
<name>A0A1S6JLM1_HSVA1</name>
<dbReference type="Pfam" id="PF02282">
    <property type="entry name" value="Herpes_UL42"/>
    <property type="match status" value="2"/>
</dbReference>
<comment type="similarity">
    <text evidence="2">Belongs to the herpesviridae DNA polymerase processivity factor family.</text>
</comment>
<evidence type="ECO:0000313" key="9">
    <source>
        <dbReference type="EMBL" id="AQS79173.1"/>
    </source>
</evidence>